<dbReference type="PRINTS" id="PR00039">
    <property type="entry name" value="HTHLYSR"/>
</dbReference>
<evidence type="ECO:0000256" key="1">
    <source>
        <dbReference type="ARBA" id="ARBA00009437"/>
    </source>
</evidence>
<keyword evidence="4" id="KW-0804">Transcription</keyword>
<dbReference type="InterPro" id="IPR005119">
    <property type="entry name" value="LysR_subst-bd"/>
</dbReference>
<accession>A0ABV5ZAB9</accession>
<sequence>MLPELKVTQLRHFVWVAELKGFHAAAQKAHRTQPAISLSIRDLESKLGQELFEKHSSKAAKTELTPFGQLFLPKAKELIAHHDRLAEDMALLAEHKTGHLRLASVPSIASRVLPALLLRFVATSPNLHISFYDDNSDAVMRMVENQQVDFGIAHLFHEYEHSDKSFTPIWEDRIGVVCPIQHPLAAAEELHWQELGQHRLIANGTSRLLEDSEAKPLLGKSQFYVSNMISLIAMLEAGFGITTLPWYAFPQDSTTLRFIPLHTPRVSRRIGIVQLRNRSLPPPAQALIDFILSQTDNIAKQK</sequence>
<dbReference type="Pfam" id="PF00126">
    <property type="entry name" value="HTH_1"/>
    <property type="match status" value="1"/>
</dbReference>
<dbReference type="PANTHER" id="PTHR30419">
    <property type="entry name" value="HTH-TYPE TRANSCRIPTIONAL REGULATOR YBHD"/>
    <property type="match status" value="1"/>
</dbReference>
<dbReference type="EMBL" id="JBHLZN010000002">
    <property type="protein sequence ID" value="MFB9886209.1"/>
    <property type="molecule type" value="Genomic_DNA"/>
</dbReference>
<evidence type="ECO:0000256" key="2">
    <source>
        <dbReference type="ARBA" id="ARBA00023015"/>
    </source>
</evidence>
<dbReference type="InterPro" id="IPR036390">
    <property type="entry name" value="WH_DNA-bd_sf"/>
</dbReference>
<dbReference type="InterPro" id="IPR050950">
    <property type="entry name" value="HTH-type_LysR_regulators"/>
</dbReference>
<keyword evidence="2" id="KW-0805">Transcription regulation</keyword>
<name>A0ABV5ZAB9_9GAMM</name>
<dbReference type="PROSITE" id="PS50931">
    <property type="entry name" value="HTH_LYSR"/>
    <property type="match status" value="1"/>
</dbReference>
<comment type="caution">
    <text evidence="6">The sequence shown here is derived from an EMBL/GenBank/DDBJ whole genome shotgun (WGS) entry which is preliminary data.</text>
</comment>
<keyword evidence="3" id="KW-0238">DNA-binding</keyword>
<comment type="similarity">
    <text evidence="1">Belongs to the LysR transcriptional regulatory family.</text>
</comment>
<dbReference type="CDD" id="cd08440">
    <property type="entry name" value="PBP2_LTTR_like_4"/>
    <property type="match status" value="1"/>
</dbReference>
<dbReference type="InterPro" id="IPR036388">
    <property type="entry name" value="WH-like_DNA-bd_sf"/>
</dbReference>
<dbReference type="Pfam" id="PF03466">
    <property type="entry name" value="LysR_substrate"/>
    <property type="match status" value="1"/>
</dbReference>
<protein>
    <submittedName>
        <fullName evidence="6">LysR family transcriptional regulator</fullName>
    </submittedName>
</protein>
<dbReference type="SUPFAM" id="SSF46785">
    <property type="entry name" value="Winged helix' DNA-binding domain"/>
    <property type="match status" value="1"/>
</dbReference>
<dbReference type="PANTHER" id="PTHR30419:SF8">
    <property type="entry name" value="NITROGEN ASSIMILATION TRANSCRIPTIONAL ACTIVATOR-RELATED"/>
    <property type="match status" value="1"/>
</dbReference>
<dbReference type="RefSeq" id="WP_027311694.1">
    <property type="nucleotide sequence ID" value="NZ_JAUESS010000011.1"/>
</dbReference>
<dbReference type="SUPFAM" id="SSF53850">
    <property type="entry name" value="Periplasmic binding protein-like II"/>
    <property type="match status" value="1"/>
</dbReference>
<reference evidence="6 7" key="1">
    <citation type="submission" date="2024-09" db="EMBL/GenBank/DDBJ databases">
        <authorList>
            <person name="Sun Q."/>
            <person name="Mori K."/>
        </authorList>
    </citation>
    <scope>NUCLEOTIDE SEQUENCE [LARGE SCALE GENOMIC DNA]</scope>
    <source>
        <strain evidence="6 7">ATCC 51285</strain>
    </source>
</reference>
<proteinExistence type="inferred from homology"/>
<dbReference type="InterPro" id="IPR000847">
    <property type="entry name" value="LysR_HTH_N"/>
</dbReference>
<dbReference type="Gene3D" id="1.10.10.10">
    <property type="entry name" value="Winged helix-like DNA-binding domain superfamily/Winged helix DNA-binding domain"/>
    <property type="match status" value="1"/>
</dbReference>
<evidence type="ECO:0000313" key="7">
    <source>
        <dbReference type="Proteomes" id="UP001589628"/>
    </source>
</evidence>
<keyword evidence="7" id="KW-1185">Reference proteome</keyword>
<evidence type="ECO:0000259" key="5">
    <source>
        <dbReference type="PROSITE" id="PS50931"/>
    </source>
</evidence>
<evidence type="ECO:0000313" key="6">
    <source>
        <dbReference type="EMBL" id="MFB9886209.1"/>
    </source>
</evidence>
<organism evidence="6 7">
    <name type="scientific">Balneatrix alpica</name>
    <dbReference type="NCBI Taxonomy" id="75684"/>
    <lineage>
        <taxon>Bacteria</taxon>
        <taxon>Pseudomonadati</taxon>
        <taxon>Pseudomonadota</taxon>
        <taxon>Gammaproteobacteria</taxon>
        <taxon>Oceanospirillales</taxon>
        <taxon>Balneatrichaceae</taxon>
        <taxon>Balneatrix</taxon>
    </lineage>
</organism>
<dbReference type="Proteomes" id="UP001589628">
    <property type="component" value="Unassembled WGS sequence"/>
</dbReference>
<evidence type="ECO:0000256" key="4">
    <source>
        <dbReference type="ARBA" id="ARBA00023163"/>
    </source>
</evidence>
<feature type="domain" description="HTH lysR-type" evidence="5">
    <location>
        <begin position="5"/>
        <end position="62"/>
    </location>
</feature>
<gene>
    <name evidence="6" type="ORF">ACFFLH_07310</name>
</gene>
<dbReference type="Gene3D" id="3.40.190.290">
    <property type="match status" value="1"/>
</dbReference>
<evidence type="ECO:0000256" key="3">
    <source>
        <dbReference type="ARBA" id="ARBA00023125"/>
    </source>
</evidence>